<evidence type="ECO:0000256" key="7">
    <source>
        <dbReference type="HAMAP-Rule" id="MF_03012"/>
    </source>
</evidence>
<comment type="similarity">
    <text evidence="2">Belongs to the CSN7/EIF3M family. CSN7 subfamily.</text>
</comment>
<dbReference type="OrthoDB" id="10267031at2759"/>
<dbReference type="GO" id="GO:0033290">
    <property type="term" value="C:eukaryotic 48S preinitiation complex"/>
    <property type="evidence" value="ECO:0007669"/>
    <property type="project" value="UniProtKB-UniRule"/>
</dbReference>
<dbReference type="Pfam" id="PF01399">
    <property type="entry name" value="PCI"/>
    <property type="match status" value="1"/>
</dbReference>
<comment type="subunit">
    <text evidence="7">Component of the eukaryotic translation initiation factor 3 (eIF-3) complex.</text>
</comment>
<keyword evidence="6" id="KW-0539">Nucleus</keyword>
<feature type="domain" description="DDT" evidence="9">
    <location>
        <begin position="134"/>
        <end position="201"/>
    </location>
</feature>
<dbReference type="SMART" id="SM00088">
    <property type="entry name" value="PINT"/>
    <property type="match status" value="1"/>
</dbReference>
<comment type="function">
    <text evidence="7">Component of the eukaryotic translation initiation factor 3 (eIF-3) complex, which is involved in protein synthesis of a specialized repertoire of mRNAs and, together with other initiation factors, stimulates binding of mRNA and methionyl-tRNAi to the 40S ribosome. The eIF-3 complex specifically targets and initiates translation of a subset of mRNAs involved in cell proliferation.</text>
</comment>
<organism evidence="10">
    <name type="scientific">Daktulosphaira vitifoliae</name>
    <name type="common">Grape phylloxera</name>
    <name type="synonym">Viteus vitifoliae</name>
    <dbReference type="NCBI Taxonomy" id="58002"/>
    <lineage>
        <taxon>Eukaryota</taxon>
        <taxon>Metazoa</taxon>
        <taxon>Ecdysozoa</taxon>
        <taxon>Arthropoda</taxon>
        <taxon>Hexapoda</taxon>
        <taxon>Insecta</taxon>
        <taxon>Pterygota</taxon>
        <taxon>Neoptera</taxon>
        <taxon>Paraneoptera</taxon>
        <taxon>Hemiptera</taxon>
        <taxon>Sternorrhyncha</taxon>
        <taxon>Aphidomorpha</taxon>
        <taxon>Phylloxeroidea</taxon>
        <taxon>Phylloxeridae</taxon>
        <taxon>Daktulosphaira</taxon>
    </lineage>
</organism>
<dbReference type="PANTHER" id="PTHR15350">
    <property type="entry name" value="COP9 SIGNALOSOME COMPLEX SUBUNIT 7/DENDRITIC CELL PROTEIN GA17"/>
    <property type="match status" value="1"/>
</dbReference>
<evidence type="ECO:0000256" key="6">
    <source>
        <dbReference type="ARBA" id="ARBA00023242"/>
    </source>
</evidence>
<evidence type="ECO:0000256" key="4">
    <source>
        <dbReference type="ARBA" id="ARBA00022540"/>
    </source>
</evidence>
<dbReference type="GO" id="GO:0016282">
    <property type="term" value="C:eukaryotic 43S preinitiation complex"/>
    <property type="evidence" value="ECO:0007669"/>
    <property type="project" value="UniProtKB-UniRule"/>
</dbReference>
<dbReference type="RefSeq" id="XP_050545028.1">
    <property type="nucleotide sequence ID" value="XM_050689071.1"/>
</dbReference>
<dbReference type="EMBL" id="MH799756">
    <property type="protein sequence ID" value="QBH73915.1"/>
    <property type="molecule type" value="mRNA"/>
</dbReference>
<evidence type="ECO:0000256" key="1">
    <source>
        <dbReference type="ARBA" id="ARBA00004123"/>
    </source>
</evidence>
<evidence type="ECO:0000259" key="9">
    <source>
        <dbReference type="PROSITE" id="PS50827"/>
    </source>
</evidence>
<proteinExistence type="evidence at transcript level"/>
<dbReference type="InterPro" id="IPR018501">
    <property type="entry name" value="DDT_dom"/>
</dbReference>
<name>A0A481SZ27_DAKVI</name>
<evidence type="ECO:0000313" key="10">
    <source>
        <dbReference type="EMBL" id="QBH73915.1"/>
    </source>
</evidence>
<dbReference type="PANTHER" id="PTHR15350:SF2">
    <property type="entry name" value="EUKARYOTIC TRANSLATION INITIATION FACTOR 3 SUBUNIT M"/>
    <property type="match status" value="1"/>
</dbReference>
<comment type="subcellular location">
    <subcellularLocation>
        <location evidence="7">Cytoplasm</location>
    </subcellularLocation>
    <subcellularLocation>
        <location evidence="1">Nucleus</location>
    </subcellularLocation>
</comment>
<dbReference type="PROSITE" id="PS50250">
    <property type="entry name" value="PCI"/>
    <property type="match status" value="1"/>
</dbReference>
<dbReference type="CTD" id="10480"/>
<comment type="similarity">
    <text evidence="7">Belongs to the eIF-3 subunit M family.</text>
</comment>
<reference evidence="10" key="1">
    <citation type="journal article" date="2019" name="Sci. Rep.">
        <title>No signal of deleterious mutation accumulation in conserved gene sequences of extant asexual hexapods.</title>
        <authorList>
            <person name="Brandt A."/>
            <person name="Bast J."/>
            <person name="Scheu S."/>
            <person name="Meusemann K."/>
            <person name="Donath A."/>
            <person name="Schuette K."/>
            <person name="Machida R."/>
            <person name="Kraaijeveld K."/>
        </authorList>
    </citation>
    <scope>NUCLEOTIDE SEQUENCE</scope>
    <source>
        <strain evidence="10">OG3278</strain>
    </source>
</reference>
<dbReference type="GO" id="GO:0001732">
    <property type="term" value="P:formation of cytoplasmic translation initiation complex"/>
    <property type="evidence" value="ECO:0007669"/>
    <property type="project" value="UniProtKB-UniRule"/>
</dbReference>
<dbReference type="GO" id="GO:0005634">
    <property type="term" value="C:nucleus"/>
    <property type="evidence" value="ECO:0007669"/>
    <property type="project" value="UniProtKB-SubCell"/>
</dbReference>
<dbReference type="GO" id="GO:0071541">
    <property type="term" value="C:eukaryotic translation initiation factor 3 complex, eIF3m"/>
    <property type="evidence" value="ECO:0007669"/>
    <property type="project" value="UniProtKB-UniRule"/>
</dbReference>
<dbReference type="InterPro" id="IPR027528">
    <property type="entry name" value="eIF3m"/>
</dbReference>
<dbReference type="PROSITE" id="PS50827">
    <property type="entry name" value="DDT"/>
    <property type="match status" value="1"/>
</dbReference>
<evidence type="ECO:0000256" key="2">
    <source>
        <dbReference type="ARBA" id="ARBA00008482"/>
    </source>
</evidence>
<evidence type="ECO:0000259" key="8">
    <source>
        <dbReference type="PROSITE" id="PS50250"/>
    </source>
</evidence>
<dbReference type="GO" id="GO:0003743">
    <property type="term" value="F:translation initiation factor activity"/>
    <property type="evidence" value="ECO:0007669"/>
    <property type="project" value="UniProtKB-UniRule"/>
</dbReference>
<protein>
    <recommendedName>
        <fullName evidence="7">Eukaryotic translation initiation factor 3 subunit M</fullName>
        <shortName evidence="7">eIF3m</shortName>
    </recommendedName>
</protein>
<evidence type="ECO:0000256" key="3">
    <source>
        <dbReference type="ARBA" id="ARBA00022490"/>
    </source>
</evidence>
<keyword evidence="4 7" id="KW-0396">Initiation factor</keyword>
<dbReference type="HAMAP" id="MF_03012">
    <property type="entry name" value="eIF3m"/>
    <property type="match status" value="1"/>
</dbReference>
<dbReference type="AlphaFoldDB" id="A0A481SZ27"/>
<keyword evidence="3 7" id="KW-0963">Cytoplasm</keyword>
<dbReference type="InterPro" id="IPR000717">
    <property type="entry name" value="PCI_dom"/>
</dbReference>
<dbReference type="InterPro" id="IPR045237">
    <property type="entry name" value="COPS7/eIF3m"/>
</dbReference>
<sequence>MAGPPTFIELSREEQAVELRSYLRSIGATLQEKNPENIDDDMQEIISKCDVCLKSDLSDADIESFLCSIVSVIIGIGTLEIESKLVTLFSQKLSKSDEERYSVTILKTLWLLYGTVDPKLPARFQLYTDIIEVAKRTKQLLLVYEGIDKLNKSLLSITHTKKQKQTLLRQLHSALIENSHSELAAEVMVELLRNYTADDGKQAKDDAKRCIVSAIADPKTFLFEPLLSLAPVVTLQNTPIYELLNIFVSGSLTNYLDFYKGHKDLIKSLGLDHQANIHKMKLLTVMSLAEDSSIISFETIQQQVQITLDQVEPFLLELFGTKLVRGRMDQAAKKVNISSTMYRTFSKQRWQMLRDSFFSWRSCLSVIEEGMKTVVSNSQSSI</sequence>
<keyword evidence="5 7" id="KW-0648">Protein biosynthesis</keyword>
<dbReference type="GeneID" id="126907640"/>
<feature type="domain" description="PCI" evidence="8">
    <location>
        <begin position="180"/>
        <end position="342"/>
    </location>
</feature>
<dbReference type="KEGG" id="dvt:126907640"/>
<evidence type="ECO:0000256" key="5">
    <source>
        <dbReference type="ARBA" id="ARBA00022917"/>
    </source>
</evidence>
<accession>A0A481SZ27</accession>